<dbReference type="GO" id="GO:0006511">
    <property type="term" value="P:ubiquitin-dependent protein catabolic process"/>
    <property type="evidence" value="ECO:0007669"/>
    <property type="project" value="InterPro"/>
</dbReference>
<keyword evidence="4" id="KW-1185">Reference proteome</keyword>
<gene>
    <name evidence="3" type="ORF">Ddye_001895</name>
</gene>
<accession>A0AAD9XPY3</accession>
<evidence type="ECO:0000256" key="1">
    <source>
        <dbReference type="SAM" id="MobiDB-lite"/>
    </source>
</evidence>
<sequence>MVDHDCASSTIPICNVTGRILAMVIERWNKHEIGTVFNEKEQNEWESRFRRSTTSGSREGWRSNGEDSDRR</sequence>
<evidence type="ECO:0000313" key="3">
    <source>
        <dbReference type="EMBL" id="KAK2663321.1"/>
    </source>
</evidence>
<evidence type="ECO:0000313" key="4">
    <source>
        <dbReference type="Proteomes" id="UP001280121"/>
    </source>
</evidence>
<dbReference type="InterPro" id="IPR016073">
    <property type="entry name" value="Skp1_comp_POZ"/>
</dbReference>
<name>A0AAD9XPY3_9ROSI</name>
<feature type="region of interest" description="Disordered" evidence="1">
    <location>
        <begin position="42"/>
        <end position="71"/>
    </location>
</feature>
<feature type="non-terminal residue" evidence="3">
    <location>
        <position position="71"/>
    </location>
</feature>
<feature type="compositionally biased region" description="Basic and acidic residues" evidence="1">
    <location>
        <begin position="59"/>
        <end position="71"/>
    </location>
</feature>
<proteinExistence type="predicted"/>
<organism evidence="3 4">
    <name type="scientific">Dipteronia dyeriana</name>
    <dbReference type="NCBI Taxonomy" id="168575"/>
    <lineage>
        <taxon>Eukaryota</taxon>
        <taxon>Viridiplantae</taxon>
        <taxon>Streptophyta</taxon>
        <taxon>Embryophyta</taxon>
        <taxon>Tracheophyta</taxon>
        <taxon>Spermatophyta</taxon>
        <taxon>Magnoliopsida</taxon>
        <taxon>eudicotyledons</taxon>
        <taxon>Gunneridae</taxon>
        <taxon>Pentapetalae</taxon>
        <taxon>rosids</taxon>
        <taxon>malvids</taxon>
        <taxon>Sapindales</taxon>
        <taxon>Sapindaceae</taxon>
        <taxon>Hippocastanoideae</taxon>
        <taxon>Acereae</taxon>
        <taxon>Dipteronia</taxon>
    </lineage>
</organism>
<comment type="caution">
    <text evidence="3">The sequence shown here is derived from an EMBL/GenBank/DDBJ whole genome shotgun (WGS) entry which is preliminary data.</text>
</comment>
<dbReference type="EMBL" id="JANJYI010000001">
    <property type="protein sequence ID" value="KAK2663321.1"/>
    <property type="molecule type" value="Genomic_DNA"/>
</dbReference>
<feature type="domain" description="SKP1 component POZ" evidence="2">
    <location>
        <begin position="1"/>
        <end position="31"/>
    </location>
</feature>
<reference evidence="3" key="1">
    <citation type="journal article" date="2023" name="Plant J.">
        <title>Genome sequences and population genomics provide insights into the demographic history, inbreeding, and mutation load of two 'living fossil' tree species of Dipteronia.</title>
        <authorList>
            <person name="Feng Y."/>
            <person name="Comes H.P."/>
            <person name="Chen J."/>
            <person name="Zhu S."/>
            <person name="Lu R."/>
            <person name="Zhang X."/>
            <person name="Li P."/>
            <person name="Qiu J."/>
            <person name="Olsen K.M."/>
            <person name="Qiu Y."/>
        </authorList>
    </citation>
    <scope>NUCLEOTIDE SEQUENCE</scope>
    <source>
        <strain evidence="3">KIB01</strain>
    </source>
</reference>
<dbReference type="AlphaFoldDB" id="A0AAD9XPY3"/>
<evidence type="ECO:0000259" key="2">
    <source>
        <dbReference type="Pfam" id="PF03931"/>
    </source>
</evidence>
<protein>
    <recommendedName>
        <fullName evidence="2">SKP1 component POZ domain-containing protein</fullName>
    </recommendedName>
</protein>
<dbReference type="Proteomes" id="UP001280121">
    <property type="component" value="Unassembled WGS sequence"/>
</dbReference>
<dbReference type="Pfam" id="PF03931">
    <property type="entry name" value="Skp1_POZ"/>
    <property type="match status" value="1"/>
</dbReference>